<evidence type="ECO:0000313" key="3">
    <source>
        <dbReference type="EMBL" id="GIF08319.1"/>
    </source>
</evidence>
<comment type="caution">
    <text evidence="3">The sequence shown here is derived from an EMBL/GenBank/DDBJ whole genome shotgun (WGS) entry which is preliminary data.</text>
</comment>
<dbReference type="AlphaFoldDB" id="A0A919TN56"/>
<dbReference type="InterPro" id="IPR001345">
    <property type="entry name" value="PG/BPGM_mutase_AS"/>
</dbReference>
<proteinExistence type="predicted"/>
<dbReference type="PROSITE" id="PS00175">
    <property type="entry name" value="PG_MUTASE"/>
    <property type="match status" value="1"/>
</dbReference>
<dbReference type="CDD" id="cd07067">
    <property type="entry name" value="HP_PGM_like"/>
    <property type="match status" value="1"/>
</dbReference>
<dbReference type="InterPro" id="IPR029033">
    <property type="entry name" value="His_PPase_superfam"/>
</dbReference>
<dbReference type="GO" id="GO:0005737">
    <property type="term" value="C:cytoplasm"/>
    <property type="evidence" value="ECO:0007669"/>
    <property type="project" value="TreeGrafter"/>
</dbReference>
<name>A0A919TN56_9ACTN</name>
<dbReference type="SUPFAM" id="SSF53254">
    <property type="entry name" value="Phosphoglycerate mutase-like"/>
    <property type="match status" value="1"/>
</dbReference>
<dbReference type="SMART" id="SM00855">
    <property type="entry name" value="PGAM"/>
    <property type="match status" value="1"/>
</dbReference>
<keyword evidence="4" id="KW-1185">Reference proteome</keyword>
<keyword evidence="1" id="KW-0324">Glycolysis</keyword>
<keyword evidence="2" id="KW-0413">Isomerase</keyword>
<dbReference type="Pfam" id="PF00300">
    <property type="entry name" value="His_Phos_1"/>
    <property type="match status" value="1"/>
</dbReference>
<sequence length="236" mass="26106">MKEFAWLGIVRHGESVGNVAAAEAERGHAEVIDLAERDADVPLSETGRRQAQAVARFFEQSPARPDMAIVSPYLRTRQTASGLRIPVVVDERLRDRELGVLDLLTNAGVHARFPEEARRRARLGKFYYRPPGGESWADVLLRLRSLLRELREDHPGGRILLVGHEATVWLIRSLAEGLAEPELMALARGEAIANCSISSWRGDGGRLSPERFNDVGHLEAHGAPATEQEEVRAETA</sequence>
<dbReference type="Proteomes" id="UP000629619">
    <property type="component" value="Unassembled WGS sequence"/>
</dbReference>
<accession>A0A919TN56</accession>
<organism evidence="3 4">
    <name type="scientific">Actinoplanes siamensis</name>
    <dbReference type="NCBI Taxonomy" id="1223317"/>
    <lineage>
        <taxon>Bacteria</taxon>
        <taxon>Bacillati</taxon>
        <taxon>Actinomycetota</taxon>
        <taxon>Actinomycetes</taxon>
        <taxon>Micromonosporales</taxon>
        <taxon>Micromonosporaceae</taxon>
        <taxon>Actinoplanes</taxon>
    </lineage>
</organism>
<dbReference type="Gene3D" id="3.40.50.1240">
    <property type="entry name" value="Phosphoglycerate mutase-like"/>
    <property type="match status" value="1"/>
</dbReference>
<protein>
    <submittedName>
        <fullName evidence="3">Phosphoglycerate mutase</fullName>
    </submittedName>
</protein>
<dbReference type="PANTHER" id="PTHR48100">
    <property type="entry name" value="BROAD-SPECIFICITY PHOSPHATASE YOR283W-RELATED"/>
    <property type="match status" value="1"/>
</dbReference>
<evidence type="ECO:0000256" key="1">
    <source>
        <dbReference type="ARBA" id="ARBA00023152"/>
    </source>
</evidence>
<evidence type="ECO:0000256" key="2">
    <source>
        <dbReference type="ARBA" id="ARBA00023235"/>
    </source>
</evidence>
<dbReference type="EMBL" id="BOMW01000061">
    <property type="protein sequence ID" value="GIF08319.1"/>
    <property type="molecule type" value="Genomic_DNA"/>
</dbReference>
<dbReference type="RefSeq" id="WP_203683680.1">
    <property type="nucleotide sequence ID" value="NZ_BOMW01000061.1"/>
</dbReference>
<dbReference type="GO" id="GO:0016791">
    <property type="term" value="F:phosphatase activity"/>
    <property type="evidence" value="ECO:0007669"/>
    <property type="project" value="TreeGrafter"/>
</dbReference>
<dbReference type="InterPro" id="IPR013078">
    <property type="entry name" value="His_Pase_superF_clade-1"/>
</dbReference>
<reference evidence="3" key="1">
    <citation type="submission" date="2021-01" db="EMBL/GenBank/DDBJ databases">
        <title>Whole genome shotgun sequence of Actinoplanes siamensis NBRC 109076.</title>
        <authorList>
            <person name="Komaki H."/>
            <person name="Tamura T."/>
        </authorList>
    </citation>
    <scope>NUCLEOTIDE SEQUENCE</scope>
    <source>
        <strain evidence="3">NBRC 109076</strain>
    </source>
</reference>
<dbReference type="PANTHER" id="PTHR48100:SF1">
    <property type="entry name" value="HISTIDINE PHOSPHATASE FAMILY PROTEIN-RELATED"/>
    <property type="match status" value="1"/>
</dbReference>
<gene>
    <name evidence="3" type="primary">gpm_3</name>
    <name evidence="3" type="ORF">Asi03nite_58570</name>
</gene>
<dbReference type="InterPro" id="IPR050275">
    <property type="entry name" value="PGM_Phosphatase"/>
</dbReference>
<evidence type="ECO:0000313" key="4">
    <source>
        <dbReference type="Proteomes" id="UP000629619"/>
    </source>
</evidence>